<proteinExistence type="predicted"/>
<feature type="compositionally biased region" description="Pro residues" evidence="3">
    <location>
        <begin position="495"/>
        <end position="535"/>
    </location>
</feature>
<dbReference type="SMART" id="SM00326">
    <property type="entry name" value="SH3"/>
    <property type="match status" value="1"/>
</dbReference>
<keyword evidence="4" id="KW-0812">Transmembrane</keyword>
<dbReference type="PANTHER" id="PTHR48148:SF2">
    <property type="entry name" value="PA14 DOMAIN-CONTAINING PROTEIN"/>
    <property type="match status" value="1"/>
</dbReference>
<gene>
    <name evidence="6" type="ORF">BJX63DRAFT_429594</name>
</gene>
<dbReference type="InterPro" id="IPR036028">
    <property type="entry name" value="SH3-like_dom_sf"/>
</dbReference>
<feature type="compositionally biased region" description="Polar residues" evidence="3">
    <location>
        <begin position="665"/>
        <end position="687"/>
    </location>
</feature>
<feature type="region of interest" description="Disordered" evidence="3">
    <location>
        <begin position="278"/>
        <end position="303"/>
    </location>
</feature>
<keyword evidence="4" id="KW-1133">Transmembrane helix</keyword>
<evidence type="ECO:0000256" key="1">
    <source>
        <dbReference type="ARBA" id="ARBA00022443"/>
    </source>
</evidence>
<evidence type="ECO:0000313" key="6">
    <source>
        <dbReference type="EMBL" id="KAL2817547.1"/>
    </source>
</evidence>
<evidence type="ECO:0000259" key="5">
    <source>
        <dbReference type="PROSITE" id="PS50002"/>
    </source>
</evidence>
<protein>
    <recommendedName>
        <fullName evidence="5">SH3 domain-containing protein</fullName>
    </recommendedName>
</protein>
<dbReference type="PANTHER" id="PTHR48148">
    <property type="entry name" value="KERATINOCYTE PROLINE-RICH PROTEIN"/>
    <property type="match status" value="1"/>
</dbReference>
<dbReference type="SUPFAM" id="SSF50044">
    <property type="entry name" value="SH3-domain"/>
    <property type="match status" value="1"/>
</dbReference>
<evidence type="ECO:0000313" key="7">
    <source>
        <dbReference type="Proteomes" id="UP001610334"/>
    </source>
</evidence>
<dbReference type="PROSITE" id="PS50002">
    <property type="entry name" value="SH3"/>
    <property type="match status" value="1"/>
</dbReference>
<feature type="compositionally biased region" description="Basic and acidic residues" evidence="3">
    <location>
        <begin position="290"/>
        <end position="299"/>
    </location>
</feature>
<dbReference type="Gene3D" id="2.30.30.40">
    <property type="entry name" value="SH3 Domains"/>
    <property type="match status" value="1"/>
</dbReference>
<evidence type="ECO:0000256" key="4">
    <source>
        <dbReference type="SAM" id="Phobius"/>
    </source>
</evidence>
<dbReference type="InterPro" id="IPR001452">
    <property type="entry name" value="SH3_domain"/>
</dbReference>
<organism evidence="6 7">
    <name type="scientific">Aspergillus granulosus</name>
    <dbReference type="NCBI Taxonomy" id="176169"/>
    <lineage>
        <taxon>Eukaryota</taxon>
        <taxon>Fungi</taxon>
        <taxon>Dikarya</taxon>
        <taxon>Ascomycota</taxon>
        <taxon>Pezizomycotina</taxon>
        <taxon>Eurotiomycetes</taxon>
        <taxon>Eurotiomycetidae</taxon>
        <taxon>Eurotiales</taxon>
        <taxon>Aspergillaceae</taxon>
        <taxon>Aspergillus</taxon>
        <taxon>Aspergillus subgen. Nidulantes</taxon>
    </lineage>
</organism>
<feature type="compositionally biased region" description="Low complexity" evidence="3">
    <location>
        <begin position="404"/>
        <end position="420"/>
    </location>
</feature>
<name>A0ABR4HQB1_9EURO</name>
<dbReference type="Proteomes" id="UP001610334">
    <property type="component" value="Unassembled WGS sequence"/>
</dbReference>
<feature type="domain" description="SH3" evidence="5">
    <location>
        <begin position="556"/>
        <end position="617"/>
    </location>
</feature>
<accession>A0ABR4HQB1</accession>
<evidence type="ECO:0000256" key="2">
    <source>
        <dbReference type="PROSITE-ProRule" id="PRU00192"/>
    </source>
</evidence>
<keyword evidence="4" id="KW-0472">Membrane</keyword>
<reference evidence="6 7" key="1">
    <citation type="submission" date="2024-07" db="EMBL/GenBank/DDBJ databases">
        <title>Section-level genome sequencing and comparative genomics of Aspergillus sections Usti and Cavernicolus.</title>
        <authorList>
            <consortium name="Lawrence Berkeley National Laboratory"/>
            <person name="Nybo J.L."/>
            <person name="Vesth T.C."/>
            <person name="Theobald S."/>
            <person name="Frisvad J.C."/>
            <person name="Larsen T.O."/>
            <person name="Kjaerboelling I."/>
            <person name="Rothschild-Mancinelli K."/>
            <person name="Lyhne E.K."/>
            <person name="Kogle M.E."/>
            <person name="Barry K."/>
            <person name="Clum A."/>
            <person name="Na H."/>
            <person name="Ledsgaard L."/>
            <person name="Lin J."/>
            <person name="Lipzen A."/>
            <person name="Kuo A."/>
            <person name="Riley R."/>
            <person name="Mondo S."/>
            <person name="Labutti K."/>
            <person name="Haridas S."/>
            <person name="Pangalinan J."/>
            <person name="Salamov A.A."/>
            <person name="Simmons B.A."/>
            <person name="Magnuson J.K."/>
            <person name="Chen J."/>
            <person name="Drula E."/>
            <person name="Henrissat B."/>
            <person name="Wiebenga A."/>
            <person name="Lubbers R.J."/>
            <person name="Gomes A.C."/>
            <person name="Makela M.R."/>
            <person name="Stajich J."/>
            <person name="Grigoriev I.V."/>
            <person name="Mortensen U.H."/>
            <person name="De Vries R.P."/>
            <person name="Baker S.E."/>
            <person name="Andersen M.R."/>
        </authorList>
    </citation>
    <scope>NUCLEOTIDE SEQUENCE [LARGE SCALE GENOMIC DNA]</scope>
    <source>
        <strain evidence="6 7">CBS 588.65</strain>
    </source>
</reference>
<sequence>MASLPAAPVWNAPAWDAPATAALMQEAPKLSADDGMYHPNGRVAAGAVKATAATAEEPLAAPVETANWGQSALEEPTGNVWDSDTGLRSNQVERPLQVEPTAPETVTISVTNSVITSTVTWPTFSLTTSTLSSSTTWTFSSDTTSTQTSDTTSVPSTLLTTSSTTTDPTTTDPTTSSTGATESPSLVGDKPANLTGAAQAGIVVGIMGLVLILLGLIFWRLERKKKALQRDILGKDRSLPPEKGNAVYSLASSLYTRTRSSLTLVSVAERFKTPRNDTLRSSSLGNGDIYSHDEVEPPVRRQTSQFKDRANDLTQKCLSASISAAQQTVNKMNSFRGTQESPAQRRSRQPHEYGFSEEFLHIPPPEPARLQRILTRLNSSSSSVMQAATKKLKLSQQAELQPPSQTSQKSSTDSTSSSDSIGTPNSYDCICNRHRQQYAKQLGLLGDTSTTTDPVKIQTVCSGVVTVQSSVEKNADAVINRISEEDQTAPSPQEQLPPLPPSPPLSPTASPSPSPLLSSPPSPSPSPSPPPPLPLAPKTVRPVSPCPLEAPSITVRTFQVYRVDISFASRSTGHLEVTEGQTVRLEQSFDDGWALCTLTDTGRQGLIPRAYLSTWSIKSNDRQDYANSNGGSDRGQSNSTPASSVYSPVDSSQPSRFYRRPEAATSAQQVTTPKSQPLSPTSVYSRP</sequence>
<evidence type="ECO:0000256" key="3">
    <source>
        <dbReference type="SAM" id="MobiDB-lite"/>
    </source>
</evidence>
<dbReference type="EMBL" id="JBFXLT010000017">
    <property type="protein sequence ID" value="KAL2817547.1"/>
    <property type="molecule type" value="Genomic_DNA"/>
</dbReference>
<feature type="compositionally biased region" description="Polar residues" evidence="3">
    <location>
        <begin position="625"/>
        <end position="655"/>
    </location>
</feature>
<feature type="region of interest" description="Disordered" evidence="3">
    <location>
        <begin position="623"/>
        <end position="687"/>
    </location>
</feature>
<keyword evidence="7" id="KW-1185">Reference proteome</keyword>
<feature type="transmembrane region" description="Helical" evidence="4">
    <location>
        <begin position="200"/>
        <end position="221"/>
    </location>
</feature>
<feature type="region of interest" description="Disordered" evidence="3">
    <location>
        <begin position="486"/>
        <end position="540"/>
    </location>
</feature>
<keyword evidence="1 2" id="KW-0728">SH3 domain</keyword>
<feature type="compositionally biased region" description="Polar residues" evidence="3">
    <location>
        <begin position="394"/>
        <end position="403"/>
    </location>
</feature>
<feature type="region of interest" description="Disordered" evidence="3">
    <location>
        <begin position="134"/>
        <end position="188"/>
    </location>
</feature>
<comment type="caution">
    <text evidence="6">The sequence shown here is derived from an EMBL/GenBank/DDBJ whole genome shotgun (WGS) entry which is preliminary data.</text>
</comment>
<feature type="compositionally biased region" description="Low complexity" evidence="3">
    <location>
        <begin position="134"/>
        <end position="178"/>
    </location>
</feature>
<feature type="region of interest" description="Disordered" evidence="3">
    <location>
        <begin position="387"/>
        <end position="423"/>
    </location>
</feature>